<organism evidence="1 2">
    <name type="scientific">Paenibacillus validus</name>
    <dbReference type="NCBI Taxonomy" id="44253"/>
    <lineage>
        <taxon>Bacteria</taxon>
        <taxon>Bacillati</taxon>
        <taxon>Bacillota</taxon>
        <taxon>Bacilli</taxon>
        <taxon>Bacillales</taxon>
        <taxon>Paenibacillaceae</taxon>
        <taxon>Paenibacillus</taxon>
    </lineage>
</organism>
<sequence length="112" mass="13661">MKETQINTSLFCIRCKEETDHTITYLNKHISRIHCDFCGRQMDIHIDISHEIYDEVVKRIRSKPVRMSEEYRHHLKEFLLSLPVRIVSKPYRVYREAKEIEGYFKKYSVRKK</sequence>
<evidence type="ECO:0000313" key="2">
    <source>
        <dbReference type="Proteomes" id="UP000450917"/>
    </source>
</evidence>
<dbReference type="EMBL" id="WNZX01000014">
    <property type="protein sequence ID" value="MUG72364.1"/>
    <property type="molecule type" value="Genomic_DNA"/>
</dbReference>
<reference evidence="1 2" key="1">
    <citation type="submission" date="2019-11" db="EMBL/GenBank/DDBJ databases">
        <title>Draft genome sequences of five Paenibacillus species of dairy origin.</title>
        <authorList>
            <person name="Olajide A.M."/>
            <person name="Chen S."/>
            <person name="Lapointe G."/>
        </authorList>
    </citation>
    <scope>NUCLEOTIDE SEQUENCE [LARGE SCALE GENOMIC DNA]</scope>
    <source>
        <strain evidence="1 2">2CS3</strain>
    </source>
</reference>
<gene>
    <name evidence="1" type="ORF">GNP93_16965</name>
</gene>
<proteinExistence type="predicted"/>
<accession>A0A7X2ZCK6</accession>
<dbReference type="AlphaFoldDB" id="A0A7X2ZCK6"/>
<protein>
    <submittedName>
        <fullName evidence="1">Bh protein</fullName>
    </submittedName>
</protein>
<name>A0A7X2ZCK6_9BACL</name>
<dbReference type="Proteomes" id="UP000450917">
    <property type="component" value="Unassembled WGS sequence"/>
</dbReference>
<keyword evidence="2" id="KW-1185">Reference proteome</keyword>
<comment type="caution">
    <text evidence="1">The sequence shown here is derived from an EMBL/GenBank/DDBJ whole genome shotgun (WGS) entry which is preliminary data.</text>
</comment>
<evidence type="ECO:0000313" key="1">
    <source>
        <dbReference type="EMBL" id="MUG72364.1"/>
    </source>
</evidence>